<dbReference type="AlphaFoldDB" id="A0A8A3PJU1"/>
<protein>
    <submittedName>
        <fullName evidence="2">Uncharacterized protein</fullName>
    </submittedName>
</protein>
<dbReference type="Proteomes" id="UP000672032">
    <property type="component" value="Chromosome 5"/>
</dbReference>
<feature type="region of interest" description="Disordered" evidence="1">
    <location>
        <begin position="78"/>
        <end position="106"/>
    </location>
</feature>
<dbReference type="OrthoDB" id="3560479at2759"/>
<proteinExistence type="predicted"/>
<keyword evidence="3" id="KW-1185">Reference proteome</keyword>
<gene>
    <name evidence="2" type="ORF">DSL72_008482</name>
</gene>
<organism evidence="2 3">
    <name type="scientific">Monilinia vaccinii-corymbosi</name>
    <dbReference type="NCBI Taxonomy" id="61207"/>
    <lineage>
        <taxon>Eukaryota</taxon>
        <taxon>Fungi</taxon>
        <taxon>Dikarya</taxon>
        <taxon>Ascomycota</taxon>
        <taxon>Pezizomycotina</taxon>
        <taxon>Leotiomycetes</taxon>
        <taxon>Helotiales</taxon>
        <taxon>Sclerotiniaceae</taxon>
        <taxon>Monilinia</taxon>
    </lineage>
</organism>
<sequence length="311" mass="34017">MSFFEFLQAVGSALMVAVCVILLSCPIHFDEAPVVIQVASPSPITRSLPEPQAAQPVASSPTTKEMSTIEELMGSIQISSPSPTRKRKVFTPHPVKKRSTIAQRPSFQSSKDVVRSSVAGAQQTKTITSIKTTIDIETVHAKISETISVEVEMIDAPIPELKSCFKSNGAPRSAKSVRFEGPSSDCIRGRVSTFEVDKLGRSYHQAYMASKQAPSVASRLVEEVDTEGNANGWFSKRDSLYFPPTSRGTFVGNHEWHTCLACRGNLSKGFLDPMVDFPDSVLESGNDKWALVRLVKLDQVRRYHCTSHGGS</sequence>
<accession>A0A8A3PJU1</accession>
<reference evidence="2" key="1">
    <citation type="submission" date="2020-10" db="EMBL/GenBank/DDBJ databases">
        <title>Genome Sequence of Monilinia vaccinii-corymbosi Sheds Light on Mummy Berry Disease Infection of Blueberry and Mating Type.</title>
        <authorList>
            <person name="Yow A.G."/>
            <person name="Zhang Y."/>
            <person name="Bansal K."/>
            <person name="Eacker S.M."/>
            <person name="Sullivan S."/>
            <person name="Liachko I."/>
            <person name="Cubeta M.A."/>
            <person name="Rollins J.A."/>
            <person name="Ashrafi H."/>
        </authorList>
    </citation>
    <scope>NUCLEOTIDE SEQUENCE</scope>
    <source>
        <strain evidence="2">RL-1</strain>
    </source>
</reference>
<dbReference type="EMBL" id="CP063409">
    <property type="protein sequence ID" value="QSZ35612.1"/>
    <property type="molecule type" value="Genomic_DNA"/>
</dbReference>
<name>A0A8A3PJU1_9HELO</name>
<evidence type="ECO:0000256" key="1">
    <source>
        <dbReference type="SAM" id="MobiDB-lite"/>
    </source>
</evidence>
<evidence type="ECO:0000313" key="3">
    <source>
        <dbReference type="Proteomes" id="UP000672032"/>
    </source>
</evidence>
<feature type="compositionally biased region" description="Basic residues" evidence="1">
    <location>
        <begin position="84"/>
        <end position="99"/>
    </location>
</feature>
<evidence type="ECO:0000313" key="2">
    <source>
        <dbReference type="EMBL" id="QSZ35612.1"/>
    </source>
</evidence>